<evidence type="ECO:0000256" key="2">
    <source>
        <dbReference type="PROSITE-ProRule" id="PRU01091"/>
    </source>
</evidence>
<dbReference type="SMART" id="SM00862">
    <property type="entry name" value="Trans_reg_C"/>
    <property type="match status" value="1"/>
</dbReference>
<dbReference type="RefSeq" id="WP_138857112.1">
    <property type="nucleotide sequence ID" value="NZ_CP040709.1"/>
</dbReference>
<protein>
    <submittedName>
        <fullName evidence="4">DNA-binding response OmpR family regulator</fullName>
    </submittedName>
</protein>
<dbReference type="InterPro" id="IPR001867">
    <property type="entry name" value="OmpR/PhoB-type_DNA-bd"/>
</dbReference>
<dbReference type="SUPFAM" id="SSF46894">
    <property type="entry name" value="C-terminal effector domain of the bipartite response regulators"/>
    <property type="match status" value="1"/>
</dbReference>
<proteinExistence type="predicted"/>
<name>A0A840S5V3_9BURK</name>
<evidence type="ECO:0000256" key="1">
    <source>
        <dbReference type="ARBA" id="ARBA00023125"/>
    </source>
</evidence>
<dbReference type="OrthoDB" id="9811542at2"/>
<evidence type="ECO:0000259" key="3">
    <source>
        <dbReference type="PROSITE" id="PS51755"/>
    </source>
</evidence>
<dbReference type="CDD" id="cd00383">
    <property type="entry name" value="trans_reg_C"/>
    <property type="match status" value="1"/>
</dbReference>
<dbReference type="Pfam" id="PF00486">
    <property type="entry name" value="Trans_reg_C"/>
    <property type="match status" value="1"/>
</dbReference>
<comment type="caution">
    <text evidence="4">The sequence shown here is derived from an EMBL/GenBank/DDBJ whole genome shotgun (WGS) entry which is preliminary data.</text>
</comment>
<dbReference type="GO" id="GO:0000160">
    <property type="term" value="P:phosphorelay signal transduction system"/>
    <property type="evidence" value="ECO:0007669"/>
    <property type="project" value="InterPro"/>
</dbReference>
<dbReference type="PROSITE" id="PS51755">
    <property type="entry name" value="OMPR_PHOB"/>
    <property type="match status" value="1"/>
</dbReference>
<dbReference type="AlphaFoldDB" id="A0A840S5V3"/>
<accession>A0A840S5V3</accession>
<dbReference type="Gene3D" id="1.10.10.10">
    <property type="entry name" value="Winged helix-like DNA-binding domain superfamily/Winged helix DNA-binding domain"/>
    <property type="match status" value="1"/>
</dbReference>
<gene>
    <name evidence="4" type="ORF">HNQ51_001162</name>
</gene>
<evidence type="ECO:0000313" key="4">
    <source>
        <dbReference type="EMBL" id="MBB5203869.1"/>
    </source>
</evidence>
<dbReference type="InterPro" id="IPR016032">
    <property type="entry name" value="Sig_transdc_resp-reg_C-effctor"/>
</dbReference>
<feature type="DNA-binding region" description="OmpR/PhoB-type" evidence="2">
    <location>
        <begin position="90"/>
        <end position="193"/>
    </location>
</feature>
<sequence length="194" mass="21338">MTLLSLSSADPDLSQLLQAASASGALVAHTSDPEQAQRWLDTLAPDLLLTEASLFARLRTPTCPVLNWTGDARQTRHQLQAWLPALQSSAVVTVLGDVEADLQLGVVRHRTPDGLRRQAAVPAQELRLMIALMRRAGRVVSRGELLDSVWPVHAKPLPRTVDQTVRRLRVGLQPLGLAERLRSLRGLGYRFDPL</sequence>
<keyword evidence="1 2" id="KW-0238">DNA-binding</keyword>
<dbReference type="InterPro" id="IPR036388">
    <property type="entry name" value="WH-like_DNA-bd_sf"/>
</dbReference>
<dbReference type="GO" id="GO:0006355">
    <property type="term" value="P:regulation of DNA-templated transcription"/>
    <property type="evidence" value="ECO:0007669"/>
    <property type="project" value="InterPro"/>
</dbReference>
<dbReference type="Proteomes" id="UP000554837">
    <property type="component" value="Unassembled WGS sequence"/>
</dbReference>
<evidence type="ECO:0000313" key="5">
    <source>
        <dbReference type="Proteomes" id="UP000554837"/>
    </source>
</evidence>
<dbReference type="EMBL" id="JACHHO010000001">
    <property type="protein sequence ID" value="MBB5203869.1"/>
    <property type="molecule type" value="Genomic_DNA"/>
</dbReference>
<feature type="domain" description="OmpR/PhoB-type" evidence="3">
    <location>
        <begin position="90"/>
        <end position="193"/>
    </location>
</feature>
<keyword evidence="5" id="KW-1185">Reference proteome</keyword>
<organism evidence="4 5">
    <name type="scientific">Inhella inkyongensis</name>
    <dbReference type="NCBI Taxonomy" id="392593"/>
    <lineage>
        <taxon>Bacteria</taxon>
        <taxon>Pseudomonadati</taxon>
        <taxon>Pseudomonadota</taxon>
        <taxon>Betaproteobacteria</taxon>
        <taxon>Burkholderiales</taxon>
        <taxon>Sphaerotilaceae</taxon>
        <taxon>Inhella</taxon>
    </lineage>
</organism>
<reference evidence="4 5" key="1">
    <citation type="submission" date="2020-08" db="EMBL/GenBank/DDBJ databases">
        <title>Genomic Encyclopedia of Type Strains, Phase IV (KMG-IV): sequencing the most valuable type-strain genomes for metagenomic binning, comparative biology and taxonomic classification.</title>
        <authorList>
            <person name="Goeker M."/>
        </authorList>
    </citation>
    <scope>NUCLEOTIDE SEQUENCE [LARGE SCALE GENOMIC DNA]</scope>
    <source>
        <strain evidence="4 5">DSM 23958</strain>
    </source>
</reference>
<dbReference type="GO" id="GO:0003677">
    <property type="term" value="F:DNA binding"/>
    <property type="evidence" value="ECO:0007669"/>
    <property type="project" value="UniProtKB-UniRule"/>
</dbReference>